<proteinExistence type="predicted"/>
<name>A0A371JI32_9FIRM</name>
<dbReference type="PANTHER" id="PTHR35788:SF1">
    <property type="entry name" value="EXPORTED PROTEIN"/>
    <property type="match status" value="1"/>
</dbReference>
<comment type="caution">
    <text evidence="1">The sequence shown here is derived from an EMBL/GenBank/DDBJ whole genome shotgun (WGS) entry which is preliminary data.</text>
</comment>
<accession>A0A371JI32</accession>
<dbReference type="RefSeq" id="WP_094376600.1">
    <property type="nucleotide sequence ID" value="NZ_NOKA02000004.1"/>
</dbReference>
<sequence length="278" mass="32137">MKRKRITQIFPWLMPIRKYQRLACFYMGMKFDREHYAATKKEILLPYELFESSCPLYNYKTGFDLVYQENKVFNLKLAAAAIDKLIILPNETFSFWKLVRYADKAIPYKDGLIMINGKLTTAPGGGLCQLSNLLYWMFLHSPLTIVERHGHTIKDFPDPPSDAPIGVDATVSEGWLDLKVKNNTKETLQIQITFDQNCINGRLLINKDCKKSYEVLNGKTIYYRSNNKIFEEVEVISKVISYGSISNSATRLLYKNKCEIGYQLPENIPIGEKGFHYE</sequence>
<dbReference type="OrthoDB" id="9797191at2"/>
<dbReference type="Proteomes" id="UP000216411">
    <property type="component" value="Unassembled WGS sequence"/>
</dbReference>
<dbReference type="Pfam" id="PF04294">
    <property type="entry name" value="VanW"/>
    <property type="match status" value="1"/>
</dbReference>
<evidence type="ECO:0000313" key="1">
    <source>
        <dbReference type="EMBL" id="RDY32376.1"/>
    </source>
</evidence>
<dbReference type="PANTHER" id="PTHR35788">
    <property type="entry name" value="EXPORTED PROTEIN-RELATED"/>
    <property type="match status" value="1"/>
</dbReference>
<protein>
    <submittedName>
        <fullName evidence="1">Glycopeptide resistance accessory protein VanW</fullName>
    </submittedName>
</protein>
<organism evidence="1 2">
    <name type="scientific">Lachnotalea glycerini</name>
    <dbReference type="NCBI Taxonomy" id="1763509"/>
    <lineage>
        <taxon>Bacteria</taxon>
        <taxon>Bacillati</taxon>
        <taxon>Bacillota</taxon>
        <taxon>Clostridia</taxon>
        <taxon>Lachnospirales</taxon>
        <taxon>Lachnospiraceae</taxon>
        <taxon>Lachnotalea</taxon>
    </lineage>
</organism>
<dbReference type="NCBIfam" id="NF033128">
    <property type="entry name" value="vanW-gen"/>
    <property type="match status" value="1"/>
</dbReference>
<evidence type="ECO:0000313" key="2">
    <source>
        <dbReference type="Proteomes" id="UP000216411"/>
    </source>
</evidence>
<gene>
    <name evidence="1" type="primary">vanW</name>
    <name evidence="1" type="ORF">CG710_005195</name>
</gene>
<dbReference type="InterPro" id="IPR052913">
    <property type="entry name" value="Glycopeptide_resist_protein"/>
</dbReference>
<dbReference type="AlphaFoldDB" id="A0A371JI32"/>
<keyword evidence="2" id="KW-1185">Reference proteome</keyword>
<dbReference type="InterPro" id="IPR007391">
    <property type="entry name" value="Vancomycin_resist_VanW"/>
</dbReference>
<reference evidence="1 2" key="1">
    <citation type="journal article" date="2017" name="Genome Announc.">
        <title>Draft Genome Sequence of a Sporulating and Motile Strain of Lachnotalea glycerini Isolated from Water in Quebec City, Canada.</title>
        <authorList>
            <person name="Maheux A.F."/>
            <person name="Boudreau D.K."/>
            <person name="Berube E."/>
            <person name="Boissinot M."/>
            <person name="Raymond F."/>
            <person name="Brodeur S."/>
            <person name="Corbeil J."/>
            <person name="Isabel S."/>
            <person name="Omar R.F."/>
            <person name="Bergeron M.G."/>
        </authorList>
    </citation>
    <scope>NUCLEOTIDE SEQUENCE [LARGE SCALE GENOMIC DNA]</scope>
    <source>
        <strain evidence="1 2">CCRI-19302</strain>
    </source>
</reference>
<dbReference type="EMBL" id="NOKA02000004">
    <property type="protein sequence ID" value="RDY32376.1"/>
    <property type="molecule type" value="Genomic_DNA"/>
</dbReference>